<dbReference type="FunFam" id="3.30.559.10:FF:000017">
    <property type="entry name" value="Nonribosomal peptide synthase Pes1"/>
    <property type="match status" value="2"/>
</dbReference>
<dbReference type="FunFam" id="1.10.1200.10:FF:000024">
    <property type="entry name" value="Nonribosomal peptide synthase Pes1"/>
    <property type="match status" value="1"/>
</dbReference>
<feature type="domain" description="Carrier" evidence="9">
    <location>
        <begin position="3142"/>
        <end position="3218"/>
    </location>
</feature>
<dbReference type="CDD" id="cd05918">
    <property type="entry name" value="A_NRPS_SidN3_like"/>
    <property type="match status" value="4"/>
</dbReference>
<feature type="domain" description="Carrier" evidence="9">
    <location>
        <begin position="5288"/>
        <end position="5364"/>
    </location>
</feature>
<dbReference type="FunFam" id="3.30.559.30:FF:000002">
    <property type="entry name" value="Nonribosomal peptide synthase Pes1"/>
    <property type="match status" value="2"/>
</dbReference>
<dbReference type="PANTHER" id="PTHR45398:SF1">
    <property type="entry name" value="ENZYME, PUTATIVE (JCVI)-RELATED"/>
    <property type="match status" value="1"/>
</dbReference>
<dbReference type="InterPro" id="IPR006162">
    <property type="entry name" value="Ppantetheine_attach_site"/>
</dbReference>
<evidence type="ECO:0000256" key="6">
    <source>
        <dbReference type="ARBA" id="ARBA00022737"/>
    </source>
</evidence>
<dbReference type="InterPro" id="IPR036736">
    <property type="entry name" value="ACP-like_sf"/>
</dbReference>
<dbReference type="NCBIfam" id="TIGR01733">
    <property type="entry name" value="AA-adenyl-dom"/>
    <property type="match status" value="3"/>
</dbReference>
<feature type="compositionally biased region" description="Basic and acidic residues" evidence="8">
    <location>
        <begin position="5279"/>
        <end position="5288"/>
    </location>
</feature>
<reference evidence="10 11" key="1">
    <citation type="submission" date="2019-04" db="EMBL/GenBank/DDBJ databases">
        <title>Aspergillus burnettii sp. nov., novel species from soil in southeast Queensland.</title>
        <authorList>
            <person name="Gilchrist C.L.M."/>
            <person name="Pitt J.I."/>
            <person name="Lange L."/>
            <person name="Lacey H.J."/>
            <person name="Vuong D."/>
            <person name="Midgley D.J."/>
            <person name="Greenfield P."/>
            <person name="Bradbury M."/>
            <person name="Lacey E."/>
            <person name="Busk P.K."/>
            <person name="Pilgaard B."/>
            <person name="Chooi Y.H."/>
            <person name="Piggott A.M."/>
        </authorList>
    </citation>
    <scope>NUCLEOTIDE SEQUENCE [LARGE SCALE GENOMIC DNA]</scope>
    <source>
        <strain evidence="10 11">FRR 5400</strain>
    </source>
</reference>
<organism evidence="10 11">
    <name type="scientific">Petromyces alliaceus</name>
    <name type="common">Aspergillus alliaceus</name>
    <dbReference type="NCBI Taxonomy" id="209559"/>
    <lineage>
        <taxon>Eukaryota</taxon>
        <taxon>Fungi</taxon>
        <taxon>Dikarya</taxon>
        <taxon>Ascomycota</taxon>
        <taxon>Pezizomycotina</taxon>
        <taxon>Eurotiomycetes</taxon>
        <taxon>Eurotiomycetidae</taxon>
        <taxon>Eurotiales</taxon>
        <taxon>Aspergillaceae</taxon>
        <taxon>Aspergillus</taxon>
        <taxon>Aspergillus subgen. Circumdati</taxon>
    </lineage>
</organism>
<keyword evidence="5" id="KW-0808">Transferase</keyword>
<gene>
    <name evidence="10" type="ORF">ETB97_000953</name>
</gene>
<dbReference type="Gene3D" id="2.30.38.10">
    <property type="entry name" value="Luciferase, Domain 3"/>
    <property type="match status" value="1"/>
</dbReference>
<proteinExistence type="inferred from homology"/>
<dbReference type="InterPro" id="IPR045851">
    <property type="entry name" value="AMP-bd_C_sf"/>
</dbReference>
<dbReference type="InterPro" id="IPR042099">
    <property type="entry name" value="ANL_N_sf"/>
</dbReference>
<evidence type="ECO:0000256" key="3">
    <source>
        <dbReference type="ARBA" id="ARBA00022553"/>
    </source>
</evidence>
<keyword evidence="2" id="KW-0596">Phosphopantetheine</keyword>
<dbReference type="EMBL" id="SPNV01000116">
    <property type="protein sequence ID" value="KAF5860862.1"/>
    <property type="molecule type" value="Genomic_DNA"/>
</dbReference>
<dbReference type="Gene3D" id="1.10.1200.10">
    <property type="entry name" value="ACP-like"/>
    <property type="match status" value="5"/>
</dbReference>
<evidence type="ECO:0000256" key="8">
    <source>
        <dbReference type="SAM" id="MobiDB-lite"/>
    </source>
</evidence>
<dbReference type="Gene3D" id="3.30.559.10">
    <property type="entry name" value="Chloramphenicol acetyltransferase-like domain"/>
    <property type="match status" value="6"/>
</dbReference>
<dbReference type="InterPro" id="IPR009081">
    <property type="entry name" value="PP-bd_ACP"/>
</dbReference>
<dbReference type="SUPFAM" id="SSF52777">
    <property type="entry name" value="CoA-dependent acyltransferases"/>
    <property type="match status" value="14"/>
</dbReference>
<dbReference type="FunFam" id="3.30.559.10:FF:000037">
    <property type="entry name" value="Nonribosomal peptide synthase Pes1"/>
    <property type="match status" value="1"/>
</dbReference>
<dbReference type="GO" id="GO:0016874">
    <property type="term" value="F:ligase activity"/>
    <property type="evidence" value="ECO:0007669"/>
    <property type="project" value="UniProtKB-KW"/>
</dbReference>
<evidence type="ECO:0000313" key="11">
    <source>
        <dbReference type="Proteomes" id="UP000541154"/>
    </source>
</evidence>
<dbReference type="PANTHER" id="PTHR45398">
    <property type="match status" value="1"/>
</dbReference>
<dbReference type="FunFam" id="3.40.50.12780:FF:000014">
    <property type="entry name" value="Nonribosomal peptide synthetase 1"/>
    <property type="match status" value="2"/>
</dbReference>
<evidence type="ECO:0000256" key="2">
    <source>
        <dbReference type="ARBA" id="ARBA00022450"/>
    </source>
</evidence>
<evidence type="ECO:0000256" key="5">
    <source>
        <dbReference type="ARBA" id="ARBA00022679"/>
    </source>
</evidence>
<dbReference type="Proteomes" id="UP000541154">
    <property type="component" value="Unassembled WGS sequence"/>
</dbReference>
<dbReference type="Gene3D" id="3.30.300.30">
    <property type="match status" value="4"/>
</dbReference>
<dbReference type="GO" id="GO:0016740">
    <property type="term" value="F:transferase activity"/>
    <property type="evidence" value="ECO:0007669"/>
    <property type="project" value="UniProtKB-KW"/>
</dbReference>
<evidence type="ECO:0000256" key="1">
    <source>
        <dbReference type="ARBA" id="ARBA00005179"/>
    </source>
</evidence>
<feature type="region of interest" description="Disordered" evidence="8">
    <location>
        <begin position="5255"/>
        <end position="5288"/>
    </location>
</feature>
<dbReference type="Pfam" id="PF00668">
    <property type="entry name" value="Condensation"/>
    <property type="match status" value="7"/>
</dbReference>
<dbReference type="GO" id="GO:1904091">
    <property type="term" value="F:non-ribosomal peptide synthetase activity"/>
    <property type="evidence" value="ECO:0007669"/>
    <property type="project" value="UniProtKB-ARBA"/>
</dbReference>
<dbReference type="Gene3D" id="3.30.559.30">
    <property type="entry name" value="Nonribosomal peptide synthetase, condensation domain"/>
    <property type="match status" value="8"/>
</dbReference>
<dbReference type="InterPro" id="IPR000873">
    <property type="entry name" value="AMP-dep_synth/lig_dom"/>
</dbReference>
<dbReference type="Gene3D" id="3.40.50.980">
    <property type="match status" value="2"/>
</dbReference>
<comment type="caution">
    <text evidence="10">The sequence shown here is derived from an EMBL/GenBank/DDBJ whole genome shotgun (WGS) entry which is preliminary data.</text>
</comment>
<sequence>MAHSTQCFLPKFSPLSEGPKRPMSMKTRTSRSETTQLVSAWHQGQLAALLQTTWALVLYRYTGSGDICFGFQHASVTQSSNTSTLCTYGVTLSENDSIRELLERVRSHNDLANSVEKCGTWSATQEGFRLYNTMMMIRNCRDVTRTSKDIPVQPVAAVITLPNECRIRLHVKILNEDVGMFMEWWNNDMSIEQMKSMSSYFQQALTRVLAADDVAVSKLGGILDSDLSRVYKFNAVTLESHDRCIHEVIHEQALLRPEREAVCAWDGSLTYSQLDLLASQLAYHLQAQGVGPEVRVALCFDKSVSVTSSLKAQKELTSFAQMLLLTLVGSEVSDLLLQKWNTVALLAVLKAGGAFVPLDPAHPVPRLKSLAQSVQASIMLCSRNHAESLSAVVENLIPLDSDTWDELSIPHGEVHLSIEVKSCNAAYVIFTSGSTGEPKGTLMEHKAYVSSAMAHAPQLRVFSDSRVLQFAAHTFDASLVEILTALLVGACICVPSEEERLNSITKVINDMRVNHATLTPSFVDFINISDIPRLETLVLAGEAMSQSQLDTWSNINLVNGFGPTETAVTAAVNSKVTKSSDCRDIGLPTGVHCWIVDSEDHNQLVPVGCVGEMIVEGPSLARGYVNNQQKTAEVFIYDPAWAKDKDGGSPGRRFYKTGDLVRYNSDAGSLTYLGRKDTQVKFHGQRIELGEIEDNLNTDTKIKHCLVFLPKSGFSEGRLAAVLSLSIFDDSSDSEPKPLRLLEDSKKNEAISQIRDRLSARLPAYMIPTVWLCVETLPFLVSGKLDRKATANWVGKLGEDPNIQLAKPDSISNEVNIRSENATEEQLALIWSRVLNVPRSHISLDESFLSLGGDSIAGLTCVGYCKKQGIGITVQDVLRSKSIRDLATRAKEIQQLASYEEVIEKPFDLSPIQKLHFMVRKEGQGHFNQSVLTRLNKHVDNHGLRRSVETLVSQHSMLRSRLTALGAGELQQRITEDVPGSYRWGMHDVCGQQEIEHVIADSQSCINAFTGPVLAVDIFDVNGKDRVLSLIAHHLVVDIVSWRIILEDLEDLLSNPHEASSQSGSLPFQTWCQLQTAQCQKPDTGRGLETLPAPDFAYWGMENRPTTYGDVDCETFEVDVESTHTLLMDCHQSLQTEPIDVFLASLLHSFQQTFNDRSLPVIYNEGHGREVWDSAIDISRTVGWFTILHPIALQRIAEDDPVKTVVRVKDLRRRVTDNGRQEFARRLVGDEKDRGHHCPMEISFNYVGQHRDLQRQDGVFQLMNQMAGETGQGGGAADFGEDTPRFALFEISAMVAQGRLRFTFSFNRYMEHQQPIRDWISSCHNLLKHLGPTLRSLAPKPTLSSFPMLSLTYEELETILLDKLPSVGIDSPDKVEDIYPCSRMQQGILLSRSRDESLYSVHDTFEVKGLGSEPDLNRLVLAWQEVVMHHAMLRTIFVDKLTSRELFCQVVLKTFDSQPKIMRGMSESDVLATFDEQGPMTYFAHRPPHRFTICQTTTGKIFCRLEINHASMDGSSISIIVRDLQLAYGGKLETHHGPMFRNVLQYLREQDDSTEYWSSYLSNSRPCLFPLLNDGSPSNKQLRSIRLNVSFYSELLGACEKGAVTLSTAISTAWGLTLRQFCGSNDVCFSYLASLRDMPVEDIESIVGPVITLLACRMRIPESSLIKDLLCQVQNDYMEQLSHRNTSLIDIQHALKLSDTTLFNTGVSYRKLLPSTASNNEEVQFVEVGSIYDPAEFPLYVNVEVADDDAHIDLNYWTTALSDCQADNVASVFLKALENIVYCQDNKVTSIDGLSDQNKQQIAAWNSQAHKAIDKSVREMFDEKVESRPDAPAIKAWDGELTYAKLDELSSILANYLTKLGVGSGALVPLDIGKSMWQAVSVLAVLKAGGIGVPMGGTESQTSFLNRLVDDGAQVALASPDRAQLLEATMPYVVPMSWPLFECLSNEPVSVPVEPSDDCYVIFTEGSSSNPKALVLNHNAILARAEAFTSALNMTPETRVFQFSPYTSDMFVQELFGTFMCGGCVCIPSENEKAKLSTSINTLRANLVNVTPTVASFIRPADVPGVQCLSLFGEHLTEKVKSIWLSKVKLHTFYGTAEYSSTCVHNADDRTSEPEKIGLGNGCVTWLVDPSDYNVLVPVGCTGELVLEGPGIAQRYFNDEKQKNQSFIENPEWSTEFGKRAAGDEEELSRRMLRTGDLARYNSDGTLVYMGRKDGVIERGMQEDIRKIEQRIDLALLTDNRSVVEVIDCCNEQGTTGCLAVFILFEDRYVTETEASRHIIAHSSPEFHALATRVFKTLLRSLPATQVPSFYFPVHDIPLRSSGRLDRQALRDAAQGLSESTRLEFTVKKIKGPHYTNANTEYWKEYLADAEPCLFPSLFHTAVEREHGVVHLKVNDEAKVQKVCQTAEVTMNSLLHIIWGLVLRCYTGLEDVCFGYRTSDTPEMLPCRINLKDDIELERVVQKRNEELNQGAKHSITLSEIQLGLGLQDTSIFNTAFVSEYSTATDLIDGLFTLNAYMIVVDTKEFDSLEKISFYYSRECLSDANISDIVDCFEHILNSVLYNTSRGKTVGDIDFFSEQSCKKIGEWNTKLPETPEKCAHEVIRQQVLCLPLSTPAICSWDTNLTYSEVEHLTTRLAQYLVGVGVGPENFVALFFEKSAWYVIAQVAVLKAGGAFVSLDPSHPEARLRGLVADVGAHVMLCSAKHYEKASRLCNIAFVVCEATIDGLTGPATVIPAATLKVNNAAYAIFTSGTTGKPKVSVIEHIGLGIAAKTFTKTFRMGPKTRVLQFSNYIFDVNVMETVITLMTGGCICIPSEEERMNDLSGAISRMAANLCCLTPSAASTLNPDSVPTLKTIIMGGEKMTISHVDRWADRYVINAYGPSEATVASTASVKADGGRRLTDDCNSIGTAFAGRTWIVDPQNYHRLLPIGAVGELILESCNVARGYLNNAEKTKEVFITDPQWIEHKGLQEIFKHKERMYRTGDLVRYNSDGSLCFISRKDTQIKLNGQRVELGEIEQQCIGYLPTNTQVAVEVVSPQARTVAKCLAVFFTIDVNSHSEENGLDLLLSMDEATVDMVEKLHSSLKESLPTVMIPKLFFPISRLPFAATGKLDRKGLRAMVEPLPKEELKQYTTFSAGSRQISEEEPEGKLRALWEEALGLAPGSVNTEDSFFGIGGDSLSAMKLVGTAHSHGIALTVADIYANPILIDMAKICEPSKTETNKMTVEPFSLLPASLTREDALQEAADQCCVSKGSVSDIYPCSPVQEGLITLSMKQQGAYVARPIFKLTSKVDLKRFKAAWQKTVDEFDILRTRIIHTDSMGFVQVVLSEGPISWTTATTIDDIMDDIPELPNHNGGLLTDYSIVQSENSSIRYFIWTVHHALYDGWSVPLVLKRVEELYKDSSANCSTLPYKLFISHLQDKDLSHSDKFWKTQLADISCSPFPQSKASLPDAVRVGNRHYSSMEISRIPESKYLTLPELIRAAWAIVISVHTGSNDVCFGETLMGRNINLRGITDVAGPVLTTVPTRIQVDNELLVSQFLQDIRKLTTAMIPHQHSGLQRIRKLSDNTAVACDFQNLLVIQTEEGNMNEDLWVPENNQTSGDFFTHPLTVECKISNLRLVLTVHHDEILLTFSEKDTRKVGDLEVASPQDKQEIYSWNQRHPTLVDRCVHDIIREKGSMQPEAPAICAWDGQLSYREMYGYASSFAAYLNSRGVGPETLVPVCLNKSVWAIVTILGVLIAGGAFVPLDPAHPTSRHEEILEEIEARVILCSSQYRNRYAGSVKTIVPISQETIRAYSALTRKASTSNLATPSNMAYAIFTSGSTGRPKGIIIEHRALASSAAAFSPIVHLNENARAFQFASLTFDAAVMEVLATLMHGGCICIPSEEERLNDVAGAIRRMDVSWAFLTPSIASIIEPLTVPSLKVLACGGEKLSREVVLKWAHRVKLINGYGPTETTIFAVLNDVTPSTNPAYIGYGIPSTLTWVVDPENHNRLSPLGAIGELALEGAALAREYLKSPAKTAEAFVNEPTWINDFPSSLPSPRRIYKTGDLVRYNSDGSIEYISRKDNQVKINGLRMELGEIEHRLCGDRRVRHAVVILPKLGLIQKRLVAILSLESLNSGNGLDSNGVCELISQDQMDVAYSELQEIQKSLESQLPIYMVPQTWAVIGKLPMLVSGKLDRKKITAWIENINEETYDRIMQDYDNIKRGNTDHKNEDDNGSSINILRDIFTQVLNVPSSKIDPSRSFVSLGGDSITGMAVISRARKHGLNLTLHNILQSNSMTELALTSVATVQEVQHQEKSGELFNLSPIQGLYIQTADQFQGRARFNQSMTVRLTRRTRSDVVKNAVKGVVDRHSMFRARFCKSPDGNWKQKITKDINSSYQFRTHSINDSSDMLSKISESQECLDIQNGPIFAADLFEVRSHEQFLFIVANHFCVDMVSWRIVLQDLQDFIENGALPSDKPLSFQGWCDLQAENSKRKNGIIELPFSIEQPNIAYWGMADSPNLYGHVKIESFTLTEEATAFILGRCHEALQTETVEVLLSSIIHSFRQVFVDRKVPTIYNEGHGRETWDSTIDLSRTVGWFTTLCPLHVDEGSGIVNTLKRVKDTRRKIANNSRSYFAQSLLHPTGDGPTNFPVPLEVVFNYLGQLQQLERKESLFQHYGGAFDAEFFELAGDMGPETPRFALFEISAIIIKDKLNISFTYNRNMRHKSRIQDWIFKCRRTLEGEILSLKDYLPEPTLSDYPLLPTTYGGLDDLVKKTLPRIGVESWNKVEDIYPCSPVQEGILLSQLRDPRGYMFHGIFEVRSLQGKRIDPASLRRAWTMVVNRHPALRTLFIESNYKGGAFDQLVLKVSDDAVLEFECDESLAFVKLDQVKLQDINANRRTKLPQQLIICTTTSGRVFMKIEMNHAIVDGGSIDVLFRDLALAYNNQLPAGPGPRYSDYIKYIRSQAHGKALEHWKQYLSGVRPCHLSFPANQRGDRQLGSHLMSFDRFSELQRFCEDNSITLANLTLTTWAVVLRSFTGSDDICFGYPSAGRDSPIPGIHDAVGIFINMVCCRIKFTSGQTLEGISKLVQSDYIGNLPHQNCSLAQIQHDLGHQGQSLFNTTLSIQNRSVPKDSGDKTISFDMQRTYDPTEYPVTVNVETTKDREGIMLRYWTDMVSDSQAEALADAIAKVFTCFIESPSRLVSELKLAPSQDTSAISNPALTDLDILNSDALRKVIDIRVNETISQMLKEGKLALPTVHELHIKASNGSFPSRRMPREKDLSDSTLTLTDRSRASSDSRESTSLEKRLWTLWSSALGLSSSAIIRKSSFFKLGGDSITAMKMVGAAREEGLALSVADVFSNPVFEDMLAIVTAKDVPAVFESHAQVTQVTQLSEKVIESPVVITRAVTPDEMSLLRPTPIDDSSLQASICSRIGVFRGGIADVLPVTDFQAMSITASLFKSRWMLNYFFLDGKGPLDIRRLRESFLRVVDAFDILRTVFVCFHGQFFQVVLRKMKPEITVHETDKSLDDYTESLQQHDREQDPRQGEQYVQFYVVKKKSTNHHRILIRMSHTQFDGVCLPRIMSAIKMGYEGSPIPPTSSFSNYMRMLPGSIAPEHYQHWATLLQGSQMTDIIRRQTPNNFQHIGSFTAQKKAIEISATVIGDVTLATVMQSAWAMTLAKLSAQSDVVFGLTISGRNATIPGIESTVGPCLNMIPVRVKFGERWTGLDLFRYLQDQQVSNMPYESLGFREIIRNCTDWPDSTFFTTSVFHQSVEYEGHMQLDDNMYRMGGVGVVDNFTDITVVSKPTGDGRLYITLAYSQRSAIDTDFAAKILDMLCETAHSLITNPRIALPSPSTLRSLPCQVVDDLPRPTEEHFLNSNLNSRSISELLVHSDILNKAWQQVLPSRDPDTPRPPFQLNSSFFGLGGDIFSMGQLAWCLEQEGLQVRLEELLEHPTFLGHLAVLALHNAKQETVVEGTRTIGEGARVPSVKNRSKTGNWNPLGKAVLLARRFTTKWSSKA</sequence>
<dbReference type="FunFam" id="3.30.559.10:FF:000016">
    <property type="entry name" value="Nonribosomal peptide synthase Pes1"/>
    <property type="match status" value="2"/>
</dbReference>
<dbReference type="InterPro" id="IPR020845">
    <property type="entry name" value="AMP-binding_CS"/>
</dbReference>
<dbReference type="FunFam" id="3.30.559.30:FF:000005">
    <property type="entry name" value="Nonribosomal peptide synthase Pes1"/>
    <property type="match status" value="1"/>
</dbReference>
<comment type="pathway">
    <text evidence="1">Secondary metabolite biosynthesis.</text>
</comment>
<dbReference type="FunFam" id="3.30.559.30:FF:000003">
    <property type="entry name" value="Nonribosomal peptide synthase SidD"/>
    <property type="match status" value="1"/>
</dbReference>
<name>A0A8H6A4X8_PETAA</name>
<keyword evidence="6" id="KW-0677">Repeat</keyword>
<feature type="domain" description="Carrier" evidence="9">
    <location>
        <begin position="818"/>
        <end position="894"/>
    </location>
</feature>
<dbReference type="FunFam" id="3.40.50.980:FF:000001">
    <property type="entry name" value="Non-ribosomal peptide synthetase"/>
    <property type="match status" value="1"/>
</dbReference>
<dbReference type="NCBIfam" id="NF003417">
    <property type="entry name" value="PRK04813.1"/>
    <property type="match status" value="4"/>
</dbReference>
<dbReference type="Pfam" id="PF00550">
    <property type="entry name" value="PP-binding"/>
    <property type="match status" value="4"/>
</dbReference>
<dbReference type="InterPro" id="IPR010071">
    <property type="entry name" value="AA_adenyl_dom"/>
</dbReference>
<dbReference type="FunFam" id="1.10.1200.10:FF:000005">
    <property type="entry name" value="Nonribosomal peptide synthetase 1"/>
    <property type="match status" value="1"/>
</dbReference>
<keyword evidence="3" id="KW-0597">Phosphoprotein</keyword>
<dbReference type="InterPro" id="IPR023213">
    <property type="entry name" value="CAT-like_dom_sf"/>
</dbReference>
<feature type="domain" description="Carrier" evidence="9">
    <location>
        <begin position="4218"/>
        <end position="4294"/>
    </location>
</feature>
<dbReference type="SUPFAM" id="SSF47336">
    <property type="entry name" value="ACP-like"/>
    <property type="match status" value="4"/>
</dbReference>
<dbReference type="Pfam" id="PF00501">
    <property type="entry name" value="AMP-binding"/>
    <property type="match status" value="4"/>
</dbReference>
<keyword evidence="11" id="KW-1185">Reference proteome</keyword>
<dbReference type="FunFam" id="3.30.559.10:FF:000031">
    <property type="entry name" value="Nonribosomal peptide synthase Pes1"/>
    <property type="match status" value="1"/>
</dbReference>
<dbReference type="CDD" id="cd19534">
    <property type="entry name" value="E_NRPS"/>
    <property type="match status" value="2"/>
</dbReference>
<evidence type="ECO:0000256" key="7">
    <source>
        <dbReference type="ARBA" id="ARBA00029454"/>
    </source>
</evidence>
<dbReference type="InterPro" id="IPR001242">
    <property type="entry name" value="Condensation_dom"/>
</dbReference>
<evidence type="ECO:0000256" key="4">
    <source>
        <dbReference type="ARBA" id="ARBA00022598"/>
    </source>
</evidence>
<comment type="similarity">
    <text evidence="7">Belongs to the NRP synthetase family.</text>
</comment>
<dbReference type="CDD" id="cd19542">
    <property type="entry name" value="CT_NRPS-like"/>
    <property type="match status" value="3"/>
</dbReference>
<dbReference type="FunFam" id="3.30.300.30:FF:000015">
    <property type="entry name" value="Nonribosomal peptide synthase SidD"/>
    <property type="match status" value="3"/>
</dbReference>
<dbReference type="SUPFAM" id="SSF56801">
    <property type="entry name" value="Acetyl-CoA synthetase-like"/>
    <property type="match status" value="5"/>
</dbReference>
<dbReference type="CDD" id="cd19545">
    <property type="entry name" value="FUM14_C_NRPS-like"/>
    <property type="match status" value="1"/>
</dbReference>
<dbReference type="Gene3D" id="3.40.50.12780">
    <property type="entry name" value="N-terminal domain of ligase-like"/>
    <property type="match status" value="4"/>
</dbReference>
<dbReference type="GO" id="GO:0019748">
    <property type="term" value="P:secondary metabolic process"/>
    <property type="evidence" value="ECO:0007669"/>
    <property type="project" value="UniProtKB-ARBA"/>
</dbReference>
<dbReference type="PROSITE" id="PS00455">
    <property type="entry name" value="AMP_BINDING"/>
    <property type="match status" value="1"/>
</dbReference>
<dbReference type="PROSITE" id="PS00012">
    <property type="entry name" value="PHOSPHOPANTETHEINE"/>
    <property type="match status" value="3"/>
</dbReference>
<keyword evidence="4" id="KW-0436">Ligase</keyword>
<evidence type="ECO:0000259" key="9">
    <source>
        <dbReference type="PROSITE" id="PS50075"/>
    </source>
</evidence>
<evidence type="ECO:0000313" key="10">
    <source>
        <dbReference type="EMBL" id="KAF5860862.1"/>
    </source>
</evidence>
<accession>A0A8H6A4X8</accession>
<feature type="region of interest" description="Disordered" evidence="8">
    <location>
        <begin position="1"/>
        <end position="29"/>
    </location>
</feature>
<dbReference type="PROSITE" id="PS50075">
    <property type="entry name" value="CARRIER"/>
    <property type="match status" value="4"/>
</dbReference>
<protein>
    <recommendedName>
        <fullName evidence="9">Carrier domain-containing protein</fullName>
    </recommendedName>
</protein>